<feature type="domain" description="HTH myb-type" evidence="7">
    <location>
        <begin position="175"/>
        <end position="229"/>
    </location>
</feature>
<dbReference type="InterPro" id="IPR051575">
    <property type="entry name" value="Myb-like_DNA-bd"/>
</dbReference>
<dbReference type="GO" id="GO:0042796">
    <property type="term" value="P:snRNA transcription by RNA polymerase III"/>
    <property type="evidence" value="ECO:0007669"/>
    <property type="project" value="TreeGrafter"/>
</dbReference>
<dbReference type="PANTHER" id="PTHR46621">
    <property type="entry name" value="SNRNA-ACTIVATING PROTEIN COMPLEX SUBUNIT 4"/>
    <property type="match status" value="1"/>
</dbReference>
<dbReference type="AlphaFoldDB" id="A0A1Y2FPN4"/>
<reference evidence="8 9" key="1">
    <citation type="submission" date="2016-07" db="EMBL/GenBank/DDBJ databases">
        <title>Pervasive Adenine N6-methylation of Active Genes in Fungi.</title>
        <authorList>
            <consortium name="DOE Joint Genome Institute"/>
            <person name="Mondo S.J."/>
            <person name="Dannebaum R.O."/>
            <person name="Kuo R.C."/>
            <person name="Labutti K."/>
            <person name="Haridas S."/>
            <person name="Kuo A."/>
            <person name="Salamov A."/>
            <person name="Ahrendt S.R."/>
            <person name="Lipzen A."/>
            <person name="Sullivan W."/>
            <person name="Andreopoulos W.B."/>
            <person name="Clum A."/>
            <person name="Lindquist E."/>
            <person name="Daum C."/>
            <person name="Ramamoorthy G.K."/>
            <person name="Gryganskyi A."/>
            <person name="Culley D."/>
            <person name="Magnuson J.K."/>
            <person name="James T.Y."/>
            <person name="O'Malley M.A."/>
            <person name="Stajich J.E."/>
            <person name="Spatafora J.W."/>
            <person name="Visel A."/>
            <person name="Grigoriev I.V."/>
        </authorList>
    </citation>
    <scope>NUCLEOTIDE SEQUENCE [LARGE SCALE GENOMIC DNA]</scope>
    <source>
        <strain evidence="8 9">12-1054</strain>
    </source>
</reference>
<feature type="compositionally biased region" description="Polar residues" evidence="5">
    <location>
        <begin position="245"/>
        <end position="273"/>
    </location>
</feature>
<dbReference type="EMBL" id="MCFI01000004">
    <property type="protein sequence ID" value="ORY85567.1"/>
    <property type="molecule type" value="Genomic_DNA"/>
</dbReference>
<feature type="compositionally biased region" description="Basic and acidic residues" evidence="5">
    <location>
        <begin position="304"/>
        <end position="322"/>
    </location>
</feature>
<accession>A0A1Y2FPN4</accession>
<dbReference type="PROSITE" id="PS50090">
    <property type="entry name" value="MYB_LIKE"/>
    <property type="match status" value="2"/>
</dbReference>
<dbReference type="GO" id="GO:0000978">
    <property type="term" value="F:RNA polymerase II cis-regulatory region sequence-specific DNA binding"/>
    <property type="evidence" value="ECO:0007669"/>
    <property type="project" value="TreeGrafter"/>
</dbReference>
<dbReference type="CDD" id="cd00167">
    <property type="entry name" value="SANT"/>
    <property type="match status" value="1"/>
</dbReference>
<evidence type="ECO:0000313" key="8">
    <source>
        <dbReference type="EMBL" id="ORY85567.1"/>
    </source>
</evidence>
<feature type="region of interest" description="Disordered" evidence="5">
    <location>
        <begin position="232"/>
        <end position="322"/>
    </location>
</feature>
<name>A0A1Y2FPN4_PROLT</name>
<evidence type="ECO:0008006" key="10">
    <source>
        <dbReference type="Google" id="ProtNLM"/>
    </source>
</evidence>
<evidence type="ECO:0000256" key="3">
    <source>
        <dbReference type="ARBA" id="ARBA00023163"/>
    </source>
</evidence>
<dbReference type="RefSeq" id="XP_040727049.1">
    <property type="nucleotide sequence ID" value="XM_040870995.1"/>
</dbReference>
<evidence type="ECO:0000256" key="1">
    <source>
        <dbReference type="ARBA" id="ARBA00023015"/>
    </source>
</evidence>
<dbReference type="InterPro" id="IPR009057">
    <property type="entry name" value="Homeodomain-like_sf"/>
</dbReference>
<proteinExistence type="predicted"/>
<dbReference type="GeneID" id="63787594"/>
<dbReference type="OrthoDB" id="4170767at2759"/>
<dbReference type="Proteomes" id="UP000193685">
    <property type="component" value="Unassembled WGS sequence"/>
</dbReference>
<comment type="caution">
    <text evidence="8">The sequence shown here is derived from an EMBL/GenBank/DDBJ whole genome shotgun (WGS) entry which is preliminary data.</text>
</comment>
<dbReference type="SUPFAM" id="SSF46689">
    <property type="entry name" value="Homeodomain-like"/>
    <property type="match status" value="1"/>
</dbReference>
<keyword evidence="9" id="KW-1185">Reference proteome</keyword>
<gene>
    <name evidence="8" type="ORF">BCR37DRAFT_391339</name>
</gene>
<keyword evidence="2" id="KW-0238">DNA-binding</keyword>
<feature type="domain" description="Myb-like" evidence="6">
    <location>
        <begin position="175"/>
        <end position="225"/>
    </location>
</feature>
<dbReference type="GO" id="GO:0019185">
    <property type="term" value="C:snRNA-activating protein complex"/>
    <property type="evidence" value="ECO:0007669"/>
    <property type="project" value="TreeGrafter"/>
</dbReference>
<feature type="region of interest" description="Disordered" evidence="5">
    <location>
        <begin position="1"/>
        <end position="70"/>
    </location>
</feature>
<keyword evidence="4" id="KW-0539">Nucleus</keyword>
<dbReference type="PROSITE" id="PS51294">
    <property type="entry name" value="HTH_MYB"/>
    <property type="match status" value="1"/>
</dbReference>
<dbReference type="PANTHER" id="PTHR46621:SF1">
    <property type="entry name" value="SNRNA-ACTIVATING PROTEIN COMPLEX SUBUNIT 4"/>
    <property type="match status" value="1"/>
</dbReference>
<dbReference type="Gene3D" id="1.10.10.60">
    <property type="entry name" value="Homeodomain-like"/>
    <property type="match status" value="2"/>
</dbReference>
<keyword evidence="3" id="KW-0804">Transcription</keyword>
<dbReference type="InterPro" id="IPR001005">
    <property type="entry name" value="SANT/Myb"/>
</dbReference>
<evidence type="ECO:0000256" key="5">
    <source>
        <dbReference type="SAM" id="MobiDB-lite"/>
    </source>
</evidence>
<feature type="compositionally biased region" description="Basic and acidic residues" evidence="5">
    <location>
        <begin position="283"/>
        <end position="296"/>
    </location>
</feature>
<evidence type="ECO:0000259" key="6">
    <source>
        <dbReference type="PROSITE" id="PS50090"/>
    </source>
</evidence>
<dbReference type="Pfam" id="PF00249">
    <property type="entry name" value="Myb_DNA-binding"/>
    <property type="match status" value="1"/>
</dbReference>
<dbReference type="GO" id="GO:0042795">
    <property type="term" value="P:snRNA transcription by RNA polymerase II"/>
    <property type="evidence" value="ECO:0007669"/>
    <property type="project" value="TreeGrafter"/>
</dbReference>
<feature type="compositionally biased region" description="Low complexity" evidence="5">
    <location>
        <begin position="25"/>
        <end position="36"/>
    </location>
</feature>
<evidence type="ECO:0000256" key="4">
    <source>
        <dbReference type="ARBA" id="ARBA00023242"/>
    </source>
</evidence>
<dbReference type="STRING" id="56484.A0A1Y2FPN4"/>
<sequence>MHGHQQHVRPLAFGHQRDPSLGQYPPSGGAPNPGSGILLPPLTSPVFAEETSYSPQSESSSRGSAPQRPFVPDAAYRRTSTGAYSAEGATGAGSISGGADLNAASRFNFKREILTRNGMTIGSWTREESNELMVLVDGFKQVEPNNAIPWTRIGRQLRHPRTGAQCHAHYTEALDPKILKGRWNAELDAELLRLAVVHDNSWVKISAELPNKTQRQCRSRWVALLRKRERDQLKTTALGPPPDVSQEQGLPSGSGLQSTAQSQAKSPSGSKPSTAVADTDIPPDSKRSLESHERVDIAPSTESVDSREPAQVADDKNRSKDV</sequence>
<dbReference type="SMART" id="SM00717">
    <property type="entry name" value="SANT"/>
    <property type="match status" value="2"/>
</dbReference>
<organism evidence="8 9">
    <name type="scientific">Protomyces lactucae-debilis</name>
    <dbReference type="NCBI Taxonomy" id="2754530"/>
    <lineage>
        <taxon>Eukaryota</taxon>
        <taxon>Fungi</taxon>
        <taxon>Dikarya</taxon>
        <taxon>Ascomycota</taxon>
        <taxon>Taphrinomycotina</taxon>
        <taxon>Taphrinomycetes</taxon>
        <taxon>Taphrinales</taxon>
        <taxon>Protomycetaceae</taxon>
        <taxon>Protomyces</taxon>
    </lineage>
</organism>
<feature type="domain" description="Myb-like" evidence="6">
    <location>
        <begin position="116"/>
        <end position="174"/>
    </location>
</feature>
<evidence type="ECO:0000313" key="9">
    <source>
        <dbReference type="Proteomes" id="UP000193685"/>
    </source>
</evidence>
<keyword evidence="1" id="KW-0805">Transcription regulation</keyword>
<dbReference type="GO" id="GO:0001006">
    <property type="term" value="F:RNA polymerase III type 3 promoter sequence-specific DNA binding"/>
    <property type="evidence" value="ECO:0007669"/>
    <property type="project" value="TreeGrafter"/>
</dbReference>
<evidence type="ECO:0000256" key="2">
    <source>
        <dbReference type="ARBA" id="ARBA00023125"/>
    </source>
</evidence>
<evidence type="ECO:0000259" key="7">
    <source>
        <dbReference type="PROSITE" id="PS51294"/>
    </source>
</evidence>
<dbReference type="InterPro" id="IPR017930">
    <property type="entry name" value="Myb_dom"/>
</dbReference>
<protein>
    <recommendedName>
        <fullName evidence="10">Homeodomain-like protein</fullName>
    </recommendedName>
</protein>
<feature type="compositionally biased region" description="Low complexity" evidence="5">
    <location>
        <begin position="49"/>
        <end position="64"/>
    </location>
</feature>